<evidence type="ECO:0000313" key="1">
    <source>
        <dbReference type="EMBL" id="ERL63770.1"/>
    </source>
</evidence>
<sequence length="195" mass="21747">MKVDRNISDQVGWTEFGKRSPRHQHAEVIVDANNDEVLVVTRERPDGTKESHKYKLSEIAFPGLQLSSIDNLTGLDGQKIQLNRWSETLQGRAMKNDTDQNWETIETALNAVLANQKQFADWLNDFVTKINGADAGFKDWATTTVLKALSDNFVAQQIYTKDISNLRQQLINSRPAASAAGQYPGLIQDSQGGES</sequence>
<reference evidence="2" key="1">
    <citation type="journal article" date="2013" name="Genome Announc.">
        <title>Whole-Genome Sequencing of Lactobacillus shenzhenensis Strain LY-73T.</title>
        <authorList>
            <person name="Lin Z."/>
            <person name="Liu Z."/>
            <person name="Yang R."/>
            <person name="Zou Y."/>
            <person name="Wan D."/>
            <person name="Chen J."/>
            <person name="Guo M."/>
            <person name="Zhao J."/>
            <person name="Fang C."/>
            <person name="Yang R."/>
            <person name="Liu F."/>
        </authorList>
    </citation>
    <scope>NUCLEOTIDE SEQUENCE [LARGE SCALE GENOMIC DNA]</scope>
    <source>
        <strain evidence="2">LY-73</strain>
    </source>
</reference>
<dbReference type="AlphaFoldDB" id="U4TK72"/>
<evidence type="ECO:0000313" key="2">
    <source>
        <dbReference type="Proteomes" id="UP000030647"/>
    </source>
</evidence>
<dbReference type="STRING" id="1231336.L248_2187"/>
<accession>U4TK72</accession>
<dbReference type="eggNOG" id="ENOG5030AWS">
    <property type="taxonomic scope" value="Bacteria"/>
</dbReference>
<organism evidence="1 2">
    <name type="scientific">Schleiferilactobacillus shenzhenensis LY-73</name>
    <dbReference type="NCBI Taxonomy" id="1231336"/>
    <lineage>
        <taxon>Bacteria</taxon>
        <taxon>Bacillati</taxon>
        <taxon>Bacillota</taxon>
        <taxon>Bacilli</taxon>
        <taxon>Lactobacillales</taxon>
        <taxon>Lactobacillaceae</taxon>
        <taxon>Schleiferilactobacillus</taxon>
    </lineage>
</organism>
<gene>
    <name evidence="1" type="ORF">L248_2187</name>
</gene>
<keyword evidence="2" id="KW-1185">Reference proteome</keyword>
<dbReference type="EMBL" id="KI271614">
    <property type="protein sequence ID" value="ERL63770.1"/>
    <property type="molecule type" value="Genomic_DNA"/>
</dbReference>
<dbReference type="HOGENOM" id="CLU_1394817_0_0_9"/>
<proteinExistence type="predicted"/>
<name>U4TK72_9LACO</name>
<protein>
    <submittedName>
        <fullName evidence="1">Uncharacterized protein</fullName>
    </submittedName>
</protein>
<dbReference type="Proteomes" id="UP000030647">
    <property type="component" value="Unassembled WGS sequence"/>
</dbReference>